<sequence length="142" mass="14703">MVTVTVQASERRVVILLSFNTLIKRVQQTDPTDNLTALPGHHPQPAQPPNATTTPSPPPTTATFRLTSGPAYALQQDSPTRDPPEPAAPAAPAPTTITKSLSETSYVGGPPRLGGKYQQAVPGVALLTEAGFEGCAAGGPVR</sequence>
<name>A0ACD1HDJ4_9EURO</name>
<proteinExistence type="predicted"/>
<dbReference type="EMBL" id="KZ824948">
    <property type="protein sequence ID" value="RAH71552.1"/>
    <property type="molecule type" value="Genomic_DNA"/>
</dbReference>
<evidence type="ECO:0000313" key="1">
    <source>
        <dbReference type="EMBL" id="RAH71552.1"/>
    </source>
</evidence>
<gene>
    <name evidence="1" type="ORF">BO66DRAFT_448269</name>
</gene>
<keyword evidence="2" id="KW-1185">Reference proteome</keyword>
<dbReference type="Proteomes" id="UP000249661">
    <property type="component" value="Unassembled WGS sequence"/>
</dbReference>
<protein>
    <submittedName>
        <fullName evidence="1">Uncharacterized protein</fullName>
    </submittedName>
</protein>
<organism evidence="1 2">
    <name type="scientific">Aspergillus aculeatinus CBS 121060</name>
    <dbReference type="NCBI Taxonomy" id="1448322"/>
    <lineage>
        <taxon>Eukaryota</taxon>
        <taxon>Fungi</taxon>
        <taxon>Dikarya</taxon>
        <taxon>Ascomycota</taxon>
        <taxon>Pezizomycotina</taxon>
        <taxon>Eurotiomycetes</taxon>
        <taxon>Eurotiomycetidae</taxon>
        <taxon>Eurotiales</taxon>
        <taxon>Aspergillaceae</taxon>
        <taxon>Aspergillus</taxon>
        <taxon>Aspergillus subgen. Circumdati</taxon>
    </lineage>
</organism>
<reference evidence="1" key="1">
    <citation type="submission" date="2018-02" db="EMBL/GenBank/DDBJ databases">
        <title>The genomes of Aspergillus section Nigri reveals drivers in fungal speciation.</title>
        <authorList>
            <consortium name="DOE Joint Genome Institute"/>
            <person name="Vesth T.C."/>
            <person name="Nybo J."/>
            <person name="Theobald S."/>
            <person name="Brandl J."/>
            <person name="Frisvad J.C."/>
            <person name="Nielsen K.F."/>
            <person name="Lyhne E.K."/>
            <person name="Kogle M.E."/>
            <person name="Kuo A."/>
            <person name="Riley R."/>
            <person name="Clum A."/>
            <person name="Nolan M."/>
            <person name="Lipzen A."/>
            <person name="Salamov A."/>
            <person name="Henrissat B."/>
            <person name="Wiebenga A."/>
            <person name="De vries R.P."/>
            <person name="Grigoriev I.V."/>
            <person name="Mortensen U.H."/>
            <person name="Andersen M.R."/>
            <person name="Baker S.E."/>
        </authorList>
    </citation>
    <scope>NUCLEOTIDE SEQUENCE</scope>
    <source>
        <strain evidence="1">CBS 121060</strain>
    </source>
</reference>
<accession>A0ACD1HDJ4</accession>
<evidence type="ECO:0000313" key="2">
    <source>
        <dbReference type="Proteomes" id="UP000249661"/>
    </source>
</evidence>